<gene>
    <name evidence="3" type="ORF">ACRE_050100</name>
</gene>
<dbReference type="AlphaFoldDB" id="A0A086T4D8"/>
<dbReference type="InterPro" id="IPR022185">
    <property type="entry name" value="DUF3712"/>
</dbReference>
<dbReference type="PANTHER" id="PTHR35895">
    <property type="entry name" value="CHROMOSOME 16, WHOLE GENOME SHOTGUN SEQUENCE"/>
    <property type="match status" value="1"/>
</dbReference>
<feature type="transmembrane region" description="Helical" evidence="2">
    <location>
        <begin position="75"/>
        <end position="95"/>
    </location>
</feature>
<dbReference type="GO" id="GO:0000329">
    <property type="term" value="C:fungal-type vacuole membrane"/>
    <property type="evidence" value="ECO:0007669"/>
    <property type="project" value="InterPro"/>
</dbReference>
<dbReference type="OrthoDB" id="10039566at2759"/>
<evidence type="ECO:0000313" key="3">
    <source>
        <dbReference type="EMBL" id="KFH44220.1"/>
    </source>
</evidence>
<organism evidence="3 4">
    <name type="scientific">Hapsidospora chrysogenum (strain ATCC 11550 / CBS 779.69 / DSM 880 / IAM 14645 / JCM 23072 / IMI 49137)</name>
    <name type="common">Acremonium chrysogenum</name>
    <dbReference type="NCBI Taxonomy" id="857340"/>
    <lineage>
        <taxon>Eukaryota</taxon>
        <taxon>Fungi</taxon>
        <taxon>Dikarya</taxon>
        <taxon>Ascomycota</taxon>
        <taxon>Pezizomycotina</taxon>
        <taxon>Sordariomycetes</taxon>
        <taxon>Hypocreomycetidae</taxon>
        <taxon>Hypocreales</taxon>
        <taxon>Bionectriaceae</taxon>
        <taxon>Hapsidospora</taxon>
    </lineage>
</organism>
<dbReference type="STRING" id="857340.A0A086T4D8"/>
<dbReference type="HOGENOM" id="CLU_035244_0_0_1"/>
<accession>A0A086T4D8</accession>
<evidence type="ECO:0000313" key="4">
    <source>
        <dbReference type="Proteomes" id="UP000029964"/>
    </source>
</evidence>
<dbReference type="InterPro" id="IPR046368">
    <property type="entry name" value="Tag1"/>
</dbReference>
<name>A0A086T4D8_HAPC1</name>
<feature type="region of interest" description="Disordered" evidence="1">
    <location>
        <begin position="1"/>
        <end position="58"/>
    </location>
</feature>
<keyword evidence="2" id="KW-1133">Transmembrane helix</keyword>
<evidence type="ECO:0000256" key="2">
    <source>
        <dbReference type="SAM" id="Phobius"/>
    </source>
</evidence>
<protein>
    <submittedName>
        <fullName evidence="3">Uncharacterized protein</fullName>
    </submittedName>
</protein>
<feature type="compositionally biased region" description="Polar residues" evidence="1">
    <location>
        <begin position="1"/>
        <end position="10"/>
    </location>
</feature>
<dbReference type="Pfam" id="PF12505">
    <property type="entry name" value="DUF3712"/>
    <property type="match status" value="1"/>
</dbReference>
<proteinExistence type="predicted"/>
<keyword evidence="4" id="KW-1185">Reference proteome</keyword>
<dbReference type="PANTHER" id="PTHR35895:SF2">
    <property type="match status" value="1"/>
</dbReference>
<comment type="caution">
    <text evidence="3">The sequence shown here is derived from an EMBL/GenBank/DDBJ whole genome shotgun (WGS) entry which is preliminary data.</text>
</comment>
<sequence length="469" mass="51899">MAPSQPVQRQETSHLDDPVSPVSPSPVHHHNTTTAYGANDDPEALEDNGSSVDHVQEKQPPLTRWQKVKRHFRRFWWAYLIGFVILLAILLPVFFKVIIPKIIQDIVNDQKLPVTGGALVALSPTMLNMSLDTSMDTPLEATLLKTDLDLFNRDSLDSGEEYSPFLRITLPKLKIHHKTEAQVTNQTLEILDMDELIKWFHGVFEDEEVEVGVRGDPTVKLSSLSYHPKIDTTVRVAALNYLKGFGITSMKFNMPPDEKTGYNLEGELNLPNSGALTLYLGNLTFNMLAGNVSLGYANLYDAVLRPGNNTPKFDGEFYFHKLVPNLAAILDSQKDALGRGVILLHASGNSSTINGEHIPYVEKVLNTKRIPIEIPVMTLLSDVLQGFMGDRGSLQDLAGDLLGNSSLIDNIMGHWNETSRRGGEDGGGGGIDLGDLGIDLKKKVKRVLPGASLIQNMMRLSKRVKKHEL</sequence>
<evidence type="ECO:0000256" key="1">
    <source>
        <dbReference type="SAM" id="MobiDB-lite"/>
    </source>
</evidence>
<dbReference type="Proteomes" id="UP000029964">
    <property type="component" value="Unassembled WGS sequence"/>
</dbReference>
<reference evidence="4" key="1">
    <citation type="journal article" date="2014" name="Genome Announc.">
        <title>Genome sequence and annotation of Acremonium chrysogenum, producer of the beta-lactam antibiotic cephalosporin C.</title>
        <authorList>
            <person name="Terfehr D."/>
            <person name="Dahlmann T.A."/>
            <person name="Specht T."/>
            <person name="Zadra I."/>
            <person name="Kuernsteiner H."/>
            <person name="Kueck U."/>
        </authorList>
    </citation>
    <scope>NUCLEOTIDE SEQUENCE [LARGE SCALE GENOMIC DNA]</scope>
    <source>
        <strain evidence="4">ATCC 11550 / CBS 779.69 / DSM 880 / IAM 14645 / JCM 23072 / IMI 49137</strain>
    </source>
</reference>
<dbReference type="EMBL" id="JPKY01000052">
    <property type="protein sequence ID" value="KFH44220.1"/>
    <property type="molecule type" value="Genomic_DNA"/>
</dbReference>
<keyword evidence="2" id="KW-0472">Membrane</keyword>
<keyword evidence="2" id="KW-0812">Transmembrane</keyword>